<proteinExistence type="predicted"/>
<keyword evidence="1" id="KW-0732">Signal</keyword>
<gene>
    <name evidence="2" type="ORF">OHU17_36360</name>
</gene>
<reference evidence="2" key="1">
    <citation type="submission" date="2022-10" db="EMBL/GenBank/DDBJ databases">
        <title>The complete genomes of actinobacterial strains from the NBC collection.</title>
        <authorList>
            <person name="Joergensen T.S."/>
            <person name="Alvarez Arevalo M."/>
            <person name="Sterndorff E.B."/>
            <person name="Faurdal D."/>
            <person name="Vuksanovic O."/>
            <person name="Mourched A.-S."/>
            <person name="Charusanti P."/>
            <person name="Shaw S."/>
            <person name="Blin K."/>
            <person name="Weber T."/>
        </authorList>
    </citation>
    <scope>NUCLEOTIDE SEQUENCE</scope>
    <source>
        <strain evidence="2">NBC_00283</strain>
        <plasmid evidence="2">unnamed1</plasmid>
    </source>
</reference>
<dbReference type="Proteomes" id="UP001432075">
    <property type="component" value="Plasmid unnamed1"/>
</dbReference>
<protein>
    <submittedName>
        <fullName evidence="2">Uncharacterized protein</fullName>
    </submittedName>
</protein>
<dbReference type="EMBL" id="CP108058">
    <property type="protein sequence ID" value="WUO51338.1"/>
    <property type="molecule type" value="Genomic_DNA"/>
</dbReference>
<sequence>MRLFHRGAFPLAALLVLAVPQTAHAAHGKFTFQYDVAGHTRTAALRDPADGACLDVTGSVGASGRAAFARNLTDGPATLYMSIDCEDDGVALPPGASHDKPFKTVRFG</sequence>
<name>A0ABZ1RXL8_9ACTN</name>
<keyword evidence="3" id="KW-1185">Reference proteome</keyword>
<dbReference type="RefSeq" id="WP_209520216.1">
    <property type="nucleotide sequence ID" value="NZ_CP108058.1"/>
</dbReference>
<evidence type="ECO:0000313" key="3">
    <source>
        <dbReference type="Proteomes" id="UP001432075"/>
    </source>
</evidence>
<accession>A0ABZ1RXL8</accession>
<geneLocation type="plasmid" evidence="2 3">
    <name>unnamed1</name>
</geneLocation>
<evidence type="ECO:0000256" key="1">
    <source>
        <dbReference type="SAM" id="SignalP"/>
    </source>
</evidence>
<keyword evidence="2" id="KW-0614">Plasmid</keyword>
<organism evidence="2 3">
    <name type="scientific">Streptomyces goshikiensis</name>
    <dbReference type="NCBI Taxonomy" id="1942"/>
    <lineage>
        <taxon>Bacteria</taxon>
        <taxon>Bacillati</taxon>
        <taxon>Actinomycetota</taxon>
        <taxon>Actinomycetes</taxon>
        <taxon>Kitasatosporales</taxon>
        <taxon>Streptomycetaceae</taxon>
        <taxon>Streptomyces</taxon>
    </lineage>
</organism>
<feature type="signal peptide" evidence="1">
    <location>
        <begin position="1"/>
        <end position="25"/>
    </location>
</feature>
<feature type="chain" id="PRO_5047235822" evidence="1">
    <location>
        <begin position="26"/>
        <end position="108"/>
    </location>
</feature>
<evidence type="ECO:0000313" key="2">
    <source>
        <dbReference type="EMBL" id="WUO51338.1"/>
    </source>
</evidence>